<evidence type="ECO:0000256" key="2">
    <source>
        <dbReference type="SAM" id="SignalP"/>
    </source>
</evidence>
<accession>A0A928X252</accession>
<gene>
    <name evidence="3" type="ORF">IQ260_07450</name>
</gene>
<feature type="signal peptide" evidence="2">
    <location>
        <begin position="1"/>
        <end position="24"/>
    </location>
</feature>
<evidence type="ECO:0000313" key="4">
    <source>
        <dbReference type="Proteomes" id="UP000615026"/>
    </source>
</evidence>
<keyword evidence="4" id="KW-1185">Reference proteome</keyword>
<dbReference type="EMBL" id="JADEXP010000044">
    <property type="protein sequence ID" value="MBE9066485.1"/>
    <property type="molecule type" value="Genomic_DNA"/>
</dbReference>
<feature type="compositionally biased region" description="Low complexity" evidence="1">
    <location>
        <begin position="283"/>
        <end position="295"/>
    </location>
</feature>
<dbReference type="AlphaFoldDB" id="A0A928X252"/>
<sequence>MARRLWLFGLGAVAMVGLPYQAEANLSSESAAVSDTPAIAQETPRIVRQQQFEEYRQVIEKTQSMIHDQSSQTLADRWGLDILDVTWEDTGRYDNSAVGPNISDMTIQVQQQDPDTGEYSLHLMPVIRYPNFADITGDVPIDQLYVLTGNEQGDDLQRVSLKDVLGDLRSYLSEPDSWQGSEKSLLADRDSHVLVSAQAAFLPIPQGDEAMFNPVLFNYQSYSGDPAVLTLLVTREGTSATIIDNQRDGFDAGRTWGQRLFFNQAGERASLTGQRLSDFQVGSSPSTPSTDSSDATTEDDAGLNMVMLIQVPLKQKQPFVSDAPYAAAVMEAADAEFSPLERSNVEAAVIGHGEVEGPFTEIDNLEIERDPDFPIRVTVQFYKATSNGVVSAEDMGEIHAQIQQVYNDADYVGSLVLDGRQDRPTEYDGDHTEPDDWWERFWEHSRNRLDLSEEEARDLWERLRGE</sequence>
<reference evidence="3" key="1">
    <citation type="submission" date="2020-10" db="EMBL/GenBank/DDBJ databases">
        <authorList>
            <person name="Castelo-Branco R."/>
            <person name="Eusebio N."/>
            <person name="Adriana R."/>
            <person name="Vieira A."/>
            <person name="Brugerolle De Fraissinette N."/>
            <person name="Rezende De Castro R."/>
            <person name="Schneider M.P."/>
            <person name="Vasconcelos V."/>
            <person name="Leao P.N."/>
        </authorList>
    </citation>
    <scope>NUCLEOTIDE SEQUENCE</scope>
    <source>
        <strain evidence="3">LEGE 11479</strain>
    </source>
</reference>
<feature type="region of interest" description="Disordered" evidence="1">
    <location>
        <begin position="275"/>
        <end position="298"/>
    </location>
</feature>
<dbReference type="Proteomes" id="UP000615026">
    <property type="component" value="Unassembled WGS sequence"/>
</dbReference>
<dbReference type="RefSeq" id="WP_193992273.1">
    <property type="nucleotide sequence ID" value="NZ_JADEXP010000044.1"/>
</dbReference>
<organism evidence="3 4">
    <name type="scientific">Leptolyngbya cf. ectocarpi LEGE 11479</name>
    <dbReference type="NCBI Taxonomy" id="1828722"/>
    <lineage>
        <taxon>Bacteria</taxon>
        <taxon>Bacillati</taxon>
        <taxon>Cyanobacteriota</taxon>
        <taxon>Cyanophyceae</taxon>
        <taxon>Leptolyngbyales</taxon>
        <taxon>Leptolyngbyaceae</taxon>
        <taxon>Leptolyngbya group</taxon>
        <taxon>Leptolyngbya</taxon>
    </lineage>
</organism>
<comment type="caution">
    <text evidence="3">The sequence shown here is derived from an EMBL/GenBank/DDBJ whole genome shotgun (WGS) entry which is preliminary data.</text>
</comment>
<proteinExistence type="predicted"/>
<protein>
    <submittedName>
        <fullName evidence="3">Uncharacterized protein</fullName>
    </submittedName>
</protein>
<evidence type="ECO:0000313" key="3">
    <source>
        <dbReference type="EMBL" id="MBE9066485.1"/>
    </source>
</evidence>
<evidence type="ECO:0000256" key="1">
    <source>
        <dbReference type="SAM" id="MobiDB-lite"/>
    </source>
</evidence>
<keyword evidence="2" id="KW-0732">Signal</keyword>
<feature type="chain" id="PRO_5037183107" evidence="2">
    <location>
        <begin position="25"/>
        <end position="466"/>
    </location>
</feature>
<name>A0A928X252_LEPEC</name>